<dbReference type="GO" id="GO:0004364">
    <property type="term" value="F:glutathione transferase activity"/>
    <property type="evidence" value="ECO:0007669"/>
    <property type="project" value="UniProtKB-UniRule"/>
</dbReference>
<dbReference type="InterPro" id="IPR001853">
    <property type="entry name" value="DSBA-like_thioredoxin_dom"/>
</dbReference>
<proteinExistence type="inferred from homology"/>
<dbReference type="GO" id="GO:0005739">
    <property type="term" value="C:mitochondrion"/>
    <property type="evidence" value="ECO:0007669"/>
    <property type="project" value="TreeGrafter"/>
</dbReference>
<gene>
    <name evidence="8" type="ORF">B0T17DRAFT_30615</name>
</gene>
<evidence type="ECO:0000256" key="2">
    <source>
        <dbReference type="ARBA" id="ARBA00022679"/>
    </source>
</evidence>
<dbReference type="EC" id="2.5.1.18" evidence="4"/>
<dbReference type="Pfam" id="PF01323">
    <property type="entry name" value="DSBA"/>
    <property type="match status" value="1"/>
</dbReference>
<feature type="active site" description="Nucleophile" evidence="5">
    <location>
        <position position="14"/>
    </location>
</feature>
<dbReference type="EMBL" id="JAULSR010000001">
    <property type="protein sequence ID" value="KAK0635099.1"/>
    <property type="molecule type" value="Genomic_DNA"/>
</dbReference>
<feature type="region of interest" description="Disordered" evidence="6">
    <location>
        <begin position="224"/>
        <end position="245"/>
    </location>
</feature>
<comment type="caution">
    <text evidence="8">The sequence shown here is derived from an EMBL/GenBank/DDBJ whole genome shotgun (WGS) entry which is preliminary data.</text>
</comment>
<evidence type="ECO:0000256" key="1">
    <source>
        <dbReference type="ARBA" id="ARBA00006494"/>
    </source>
</evidence>
<sequence length="245" mass="26573">MARPKITLYLDTISPFAYIAYYILRHDAVFKDVDITYVPILLGGLIHKCGGKPPLEIKNKDKWINTERLRWSSHFSVPMTVPLPPSFPPPASPPLTLTILRALVAISQSTSTTPSLLPKALDVLLPAYWVDRQPTFDPAVLTAVLADRVFDGDQAAADRVVQQDARTSQVKQLLVANTERAYEDGAFGVPWMVCTDREGRSEGFWGVDHLGQVARFLGLEVPGGGSGSGSGSGSQTATGGWKAVL</sequence>
<dbReference type="AlphaFoldDB" id="A0AA39XJD9"/>
<keyword evidence="9" id="KW-1185">Reference proteome</keyword>
<evidence type="ECO:0000313" key="9">
    <source>
        <dbReference type="Proteomes" id="UP001174934"/>
    </source>
</evidence>
<dbReference type="FunFam" id="3.40.30.10:FF:000096">
    <property type="entry name" value="Glutathione S-transferase kappa"/>
    <property type="match status" value="1"/>
</dbReference>
<dbReference type="InterPro" id="IPR014440">
    <property type="entry name" value="HCCAis_GSTk"/>
</dbReference>
<dbReference type="InterPro" id="IPR051924">
    <property type="entry name" value="GST_Kappa/NadH"/>
</dbReference>
<protein>
    <recommendedName>
        <fullName evidence="4">Glutathione S-transferase kappa</fullName>
        <ecNumber evidence="4">2.5.1.18</ecNumber>
    </recommendedName>
</protein>
<evidence type="ECO:0000256" key="6">
    <source>
        <dbReference type="SAM" id="MobiDB-lite"/>
    </source>
</evidence>
<dbReference type="PIRSF" id="PIRSF006386">
    <property type="entry name" value="HCCAis_GSTk"/>
    <property type="match status" value="1"/>
</dbReference>
<dbReference type="GO" id="GO:0006749">
    <property type="term" value="P:glutathione metabolic process"/>
    <property type="evidence" value="ECO:0007669"/>
    <property type="project" value="TreeGrafter"/>
</dbReference>
<evidence type="ECO:0000313" key="8">
    <source>
        <dbReference type="EMBL" id="KAK0635099.1"/>
    </source>
</evidence>
<accession>A0AA39XJD9</accession>
<evidence type="ECO:0000256" key="4">
    <source>
        <dbReference type="PIRNR" id="PIRNR006386"/>
    </source>
</evidence>
<organism evidence="8 9">
    <name type="scientific">Bombardia bombarda</name>
    <dbReference type="NCBI Taxonomy" id="252184"/>
    <lineage>
        <taxon>Eukaryota</taxon>
        <taxon>Fungi</taxon>
        <taxon>Dikarya</taxon>
        <taxon>Ascomycota</taxon>
        <taxon>Pezizomycotina</taxon>
        <taxon>Sordariomycetes</taxon>
        <taxon>Sordariomycetidae</taxon>
        <taxon>Sordariales</taxon>
        <taxon>Lasiosphaeriaceae</taxon>
        <taxon>Bombardia</taxon>
    </lineage>
</organism>
<dbReference type="Proteomes" id="UP001174934">
    <property type="component" value="Unassembled WGS sequence"/>
</dbReference>
<dbReference type="GO" id="GO:0005777">
    <property type="term" value="C:peroxisome"/>
    <property type="evidence" value="ECO:0007669"/>
    <property type="project" value="TreeGrafter"/>
</dbReference>
<name>A0AA39XJD9_9PEZI</name>
<evidence type="ECO:0000259" key="7">
    <source>
        <dbReference type="Pfam" id="PF01323"/>
    </source>
</evidence>
<evidence type="ECO:0000256" key="3">
    <source>
        <dbReference type="ARBA" id="ARBA00047960"/>
    </source>
</evidence>
<evidence type="ECO:0000256" key="5">
    <source>
        <dbReference type="PIRSR" id="PIRSR006386-1"/>
    </source>
</evidence>
<comment type="catalytic activity">
    <reaction evidence="3 4">
        <text>RX + glutathione = an S-substituted glutathione + a halide anion + H(+)</text>
        <dbReference type="Rhea" id="RHEA:16437"/>
        <dbReference type="ChEBI" id="CHEBI:15378"/>
        <dbReference type="ChEBI" id="CHEBI:16042"/>
        <dbReference type="ChEBI" id="CHEBI:17792"/>
        <dbReference type="ChEBI" id="CHEBI:57925"/>
        <dbReference type="ChEBI" id="CHEBI:90779"/>
        <dbReference type="EC" id="2.5.1.18"/>
    </reaction>
</comment>
<keyword evidence="2 4" id="KW-0808">Transferase</keyword>
<dbReference type="Gene3D" id="3.40.30.10">
    <property type="entry name" value="Glutaredoxin"/>
    <property type="match status" value="1"/>
</dbReference>
<dbReference type="SUPFAM" id="SSF52833">
    <property type="entry name" value="Thioredoxin-like"/>
    <property type="match status" value="1"/>
</dbReference>
<reference evidence="8" key="1">
    <citation type="submission" date="2023-06" db="EMBL/GenBank/DDBJ databases">
        <title>Genome-scale phylogeny and comparative genomics of the fungal order Sordariales.</title>
        <authorList>
            <consortium name="Lawrence Berkeley National Laboratory"/>
            <person name="Hensen N."/>
            <person name="Bonometti L."/>
            <person name="Westerberg I."/>
            <person name="Brannstrom I.O."/>
            <person name="Guillou S."/>
            <person name="Cros-Aarteil S."/>
            <person name="Calhoun S."/>
            <person name="Haridas S."/>
            <person name="Kuo A."/>
            <person name="Mondo S."/>
            <person name="Pangilinan J."/>
            <person name="Riley R."/>
            <person name="LaButti K."/>
            <person name="Andreopoulos B."/>
            <person name="Lipzen A."/>
            <person name="Chen C."/>
            <person name="Yanf M."/>
            <person name="Daum C."/>
            <person name="Ng V."/>
            <person name="Clum A."/>
            <person name="Steindorff A."/>
            <person name="Ohm R."/>
            <person name="Martin F."/>
            <person name="Silar P."/>
            <person name="Natvig D."/>
            <person name="Lalanne C."/>
            <person name="Gautier V."/>
            <person name="Ament-velasquez S.L."/>
            <person name="Kruys A."/>
            <person name="Hutchinson M.I."/>
            <person name="Powell A.J."/>
            <person name="Barry K."/>
            <person name="Miller A.N."/>
            <person name="Grigoriev I.V."/>
            <person name="Debuchy R."/>
            <person name="Gladieux P."/>
            <person name="Thoren M.H."/>
            <person name="Johannesson H."/>
        </authorList>
    </citation>
    <scope>NUCLEOTIDE SEQUENCE</scope>
    <source>
        <strain evidence="8">SMH3391-2</strain>
    </source>
</reference>
<dbReference type="PANTHER" id="PTHR42943">
    <property type="entry name" value="GLUTATHIONE S-TRANSFERASE KAPPA"/>
    <property type="match status" value="1"/>
</dbReference>
<dbReference type="InterPro" id="IPR036249">
    <property type="entry name" value="Thioredoxin-like_sf"/>
</dbReference>
<dbReference type="PANTHER" id="PTHR42943:SF2">
    <property type="entry name" value="GLUTATHIONE S-TRANSFERASE KAPPA 1"/>
    <property type="match status" value="1"/>
</dbReference>
<comment type="similarity">
    <text evidence="1 4">Belongs to the GST superfamily. Kappa family.</text>
</comment>
<dbReference type="GO" id="GO:0004602">
    <property type="term" value="F:glutathione peroxidase activity"/>
    <property type="evidence" value="ECO:0007669"/>
    <property type="project" value="TreeGrafter"/>
</dbReference>
<feature type="domain" description="DSBA-like thioredoxin" evidence="7">
    <location>
        <begin position="6"/>
        <end position="217"/>
    </location>
</feature>